<feature type="domain" description="Chitin-binding type-2" evidence="6">
    <location>
        <begin position="217"/>
        <end position="287"/>
    </location>
</feature>
<protein>
    <submittedName>
        <fullName evidence="7">Cuticular protein analogous to peritrophins 3-D</fullName>
    </submittedName>
</protein>
<dbReference type="GO" id="GO:0008061">
    <property type="term" value="F:chitin binding"/>
    <property type="evidence" value="ECO:0007669"/>
    <property type="project" value="UniProtKB-KW"/>
</dbReference>
<keyword evidence="8" id="KW-1185">Reference proteome</keyword>
<comment type="caution">
    <text evidence="7">The sequence shown here is derived from an EMBL/GenBank/DDBJ whole genome shotgun (WGS) entry which is preliminary data.</text>
</comment>
<evidence type="ECO:0000313" key="8">
    <source>
        <dbReference type="Proteomes" id="UP000076858"/>
    </source>
</evidence>
<keyword evidence="1" id="KW-0147">Chitin-binding</keyword>
<evidence type="ECO:0000256" key="5">
    <source>
        <dbReference type="ARBA" id="ARBA00023180"/>
    </source>
</evidence>
<dbReference type="InterPro" id="IPR051940">
    <property type="entry name" value="Chitin_bind-dev_reg"/>
</dbReference>
<keyword evidence="2" id="KW-0732">Signal</keyword>
<proteinExistence type="predicted"/>
<reference evidence="7 8" key="1">
    <citation type="submission" date="2016-03" db="EMBL/GenBank/DDBJ databases">
        <title>EvidentialGene: Evidence-directed Construction of Genes on Genomes.</title>
        <authorList>
            <person name="Gilbert D.G."/>
            <person name="Choi J.-H."/>
            <person name="Mockaitis K."/>
            <person name="Colbourne J."/>
            <person name="Pfrender M."/>
        </authorList>
    </citation>
    <scope>NUCLEOTIDE SEQUENCE [LARGE SCALE GENOMIC DNA]</scope>
    <source>
        <strain evidence="7 8">Xinb3</strain>
        <tissue evidence="7">Complete organism</tissue>
    </source>
</reference>
<keyword evidence="5" id="KW-0325">Glycoprotein</keyword>
<dbReference type="InterPro" id="IPR002557">
    <property type="entry name" value="Chitin-bd_dom"/>
</dbReference>
<dbReference type="Pfam" id="PF01607">
    <property type="entry name" value="CBM_14"/>
    <property type="match status" value="3"/>
</dbReference>
<dbReference type="EMBL" id="LRGB01001126">
    <property type="protein sequence ID" value="KZS13508.1"/>
    <property type="molecule type" value="Genomic_DNA"/>
</dbReference>
<evidence type="ECO:0000256" key="1">
    <source>
        <dbReference type="ARBA" id="ARBA00022669"/>
    </source>
</evidence>
<keyword evidence="4" id="KW-1015">Disulfide bond</keyword>
<evidence type="ECO:0000259" key="6">
    <source>
        <dbReference type="PROSITE" id="PS50940"/>
    </source>
</evidence>
<dbReference type="Proteomes" id="UP000076858">
    <property type="component" value="Unassembled WGS sequence"/>
</dbReference>
<dbReference type="GO" id="GO:0005576">
    <property type="term" value="C:extracellular region"/>
    <property type="evidence" value="ECO:0007669"/>
    <property type="project" value="InterPro"/>
</dbReference>
<dbReference type="SUPFAM" id="SSF57625">
    <property type="entry name" value="Invertebrate chitin-binding proteins"/>
    <property type="match status" value="3"/>
</dbReference>
<evidence type="ECO:0000256" key="3">
    <source>
        <dbReference type="ARBA" id="ARBA00022737"/>
    </source>
</evidence>
<dbReference type="OrthoDB" id="6358068at2759"/>
<feature type="domain" description="Chitin-binding type-2" evidence="6">
    <location>
        <begin position="153"/>
        <end position="212"/>
    </location>
</feature>
<name>A0A164WRM1_9CRUS</name>
<evidence type="ECO:0000313" key="7">
    <source>
        <dbReference type="EMBL" id="KZS13508.1"/>
    </source>
</evidence>
<dbReference type="AlphaFoldDB" id="A0A164WRM1"/>
<dbReference type="PANTHER" id="PTHR23301">
    <property type="entry name" value="CHITIN BINDING PERITROPHIN-A"/>
    <property type="match status" value="1"/>
</dbReference>
<evidence type="ECO:0000256" key="4">
    <source>
        <dbReference type="ARBA" id="ARBA00023157"/>
    </source>
</evidence>
<organism evidence="7 8">
    <name type="scientific">Daphnia magna</name>
    <dbReference type="NCBI Taxonomy" id="35525"/>
    <lineage>
        <taxon>Eukaryota</taxon>
        <taxon>Metazoa</taxon>
        <taxon>Ecdysozoa</taxon>
        <taxon>Arthropoda</taxon>
        <taxon>Crustacea</taxon>
        <taxon>Branchiopoda</taxon>
        <taxon>Diplostraca</taxon>
        <taxon>Cladocera</taxon>
        <taxon>Anomopoda</taxon>
        <taxon>Daphniidae</taxon>
        <taxon>Daphnia</taxon>
    </lineage>
</organism>
<keyword evidence="3" id="KW-0677">Repeat</keyword>
<dbReference type="InterPro" id="IPR036508">
    <property type="entry name" value="Chitin-bd_dom_sf"/>
</dbReference>
<sequence>MALKSITKNMEPTTTRAQTGCPLATVLVLFVRNITDFFERTCLTPKMRILLVVVAVALIPLVAGRDTGAGRQSSAYEDITSCPEQYGLQTYAHPTNCDQFYKCANGTLTLETCENGLLFDGAGSVHNFCNYHWATNCGERVYELTPDPARNPGSVCEYAFGLFKPSAECDIFYYRCAYGEAEEVACEKGLAYDDRSHSCNWPDLLLDIGCDPEKVVGFRCPDVSTLPPNSLVRQFLPFPRYAVPNDCTRLVTCVNDYPRLISCGYGSAFNEDTLTCDDAENVPQCANYYKE</sequence>
<accession>A0A164WRM1</accession>
<dbReference type="PANTHER" id="PTHR23301:SF107">
    <property type="entry name" value="LD20793P"/>
    <property type="match status" value="1"/>
</dbReference>
<dbReference type="PROSITE" id="PS50940">
    <property type="entry name" value="CHIT_BIND_II"/>
    <property type="match status" value="3"/>
</dbReference>
<dbReference type="SMART" id="SM00494">
    <property type="entry name" value="ChtBD2"/>
    <property type="match status" value="3"/>
</dbReference>
<gene>
    <name evidence="7" type="ORF">APZ42_021348</name>
</gene>
<evidence type="ECO:0000256" key="2">
    <source>
        <dbReference type="ARBA" id="ARBA00022729"/>
    </source>
</evidence>
<dbReference type="Gene3D" id="2.170.140.10">
    <property type="entry name" value="Chitin binding domain"/>
    <property type="match status" value="3"/>
</dbReference>
<feature type="domain" description="Chitin-binding type-2" evidence="6">
    <location>
        <begin position="79"/>
        <end position="139"/>
    </location>
</feature>